<dbReference type="AlphaFoldDB" id="A0A2N9IHV5"/>
<dbReference type="InterPro" id="IPR036404">
    <property type="entry name" value="Jacalin-like_lectin_dom_sf"/>
</dbReference>
<feature type="domain" description="Jacalin-type lectin" evidence="3">
    <location>
        <begin position="128"/>
        <end position="273"/>
    </location>
</feature>
<comment type="similarity">
    <text evidence="1">Belongs to the jacalin lectin family.</text>
</comment>
<dbReference type="InterPro" id="IPR033734">
    <property type="entry name" value="Jacalin-like_lectin_dom_plant"/>
</dbReference>
<evidence type="ECO:0000259" key="3">
    <source>
        <dbReference type="PROSITE" id="PS51752"/>
    </source>
</evidence>
<reference evidence="4" key="1">
    <citation type="submission" date="2018-02" db="EMBL/GenBank/DDBJ databases">
        <authorList>
            <person name="Cohen D.B."/>
            <person name="Kent A.D."/>
        </authorList>
    </citation>
    <scope>NUCLEOTIDE SEQUENCE</scope>
</reference>
<evidence type="ECO:0000256" key="1">
    <source>
        <dbReference type="ARBA" id="ARBA00006568"/>
    </source>
</evidence>
<dbReference type="CDD" id="cd09612">
    <property type="entry name" value="Jacalin"/>
    <property type="match status" value="2"/>
</dbReference>
<dbReference type="FunFam" id="2.100.10.30:FF:000001">
    <property type="entry name" value="Jacalin-related lectin 33"/>
    <property type="match status" value="1"/>
</dbReference>
<dbReference type="SUPFAM" id="SSF51101">
    <property type="entry name" value="Mannose-binding lectins"/>
    <property type="match status" value="2"/>
</dbReference>
<dbReference type="PANTHER" id="PTHR47293:SF74">
    <property type="entry name" value="JACALIN-TYPE LECTIN DOMAIN-CONTAINING PROTEIN"/>
    <property type="match status" value="1"/>
</dbReference>
<evidence type="ECO:0000313" key="4">
    <source>
        <dbReference type="EMBL" id="SPD23501.1"/>
    </source>
</evidence>
<name>A0A2N9IHV5_FAGSY</name>
<dbReference type="PANTHER" id="PTHR47293">
    <property type="entry name" value="JACALIN-RELATED LECTIN 3"/>
    <property type="match status" value="1"/>
</dbReference>
<dbReference type="Gene3D" id="2.100.10.30">
    <property type="entry name" value="Jacalin-like lectin domain"/>
    <property type="match status" value="2"/>
</dbReference>
<dbReference type="GO" id="GO:0005536">
    <property type="term" value="F:D-glucose binding"/>
    <property type="evidence" value="ECO:0007669"/>
    <property type="project" value="UniProtKB-ARBA"/>
</dbReference>
<keyword evidence="2" id="KW-0430">Lectin</keyword>
<dbReference type="PROSITE" id="PS51752">
    <property type="entry name" value="JACALIN_LECTIN"/>
    <property type="match status" value="2"/>
</dbReference>
<dbReference type="Pfam" id="PF01419">
    <property type="entry name" value="Jacalin"/>
    <property type="match status" value="2"/>
</dbReference>
<accession>A0A2N9IHV5</accession>
<gene>
    <name evidence="4" type="ORF">FSB_LOCUS51383</name>
</gene>
<organism evidence="4">
    <name type="scientific">Fagus sylvatica</name>
    <name type="common">Beechnut</name>
    <dbReference type="NCBI Taxonomy" id="28930"/>
    <lineage>
        <taxon>Eukaryota</taxon>
        <taxon>Viridiplantae</taxon>
        <taxon>Streptophyta</taxon>
        <taxon>Embryophyta</taxon>
        <taxon>Tracheophyta</taxon>
        <taxon>Spermatophyta</taxon>
        <taxon>Magnoliopsida</taxon>
        <taxon>eudicotyledons</taxon>
        <taxon>Gunneridae</taxon>
        <taxon>Pentapetalae</taxon>
        <taxon>rosids</taxon>
        <taxon>fabids</taxon>
        <taxon>Fagales</taxon>
        <taxon>Fagaceae</taxon>
        <taxon>Fagus</taxon>
    </lineage>
</organism>
<sequence length="504" mass="55734">MRLAVKEKEGYMYAPNYQVCNEVETYEKKAFTIAEAEKTYRRQATRQRDDDYTFVPNRVFNDFETKNKVCGTAEAAMGYSNMRQTQDNQYTANRMYADYETNDKVCGTAEAAMGYSNMRQTQDNQYTANRMYAEYETNDKVYTTAQIAKVPPIVGQVVSYGPWGGNGGMLFDDGLYTVWGNKNGGSAGVKMEKIVFEYPSEYLTHITGYYGSIMLSGSSIVKSITFHTNKKKYGPFGDEQGIPFSSASKDGIIVGFHGKQGWVMHSIGVHVLERKPSPPLPPTDVDSRMVKAQVPCGPGVFPAGMVKKPAPYGPYGPGVLNSVPAGPLMVKEPAPCGLGPWGGDGGKPWDDGVFTGIKKIFLTKGEAIYSIQFEFDCNGQSMWSNKHGGGNEGTSQLIQFQYPHEILTCISGYYGSVAGDECKKVIKSLTFYTNRGRYGPYGEETGTCFTSTKTEGRIIGFYGRAACCLYAIGVHVQPSLSDRVSREPKGYPPNFPQFQFNIYQ</sequence>
<protein>
    <recommendedName>
        <fullName evidence="3">Jacalin-type lectin domain-containing protein</fullName>
    </recommendedName>
</protein>
<evidence type="ECO:0000256" key="2">
    <source>
        <dbReference type="ARBA" id="ARBA00022734"/>
    </source>
</evidence>
<dbReference type="EMBL" id="OIVN01005668">
    <property type="protein sequence ID" value="SPD23501.1"/>
    <property type="molecule type" value="Genomic_DNA"/>
</dbReference>
<dbReference type="SMART" id="SM00915">
    <property type="entry name" value="Jacalin"/>
    <property type="match status" value="2"/>
</dbReference>
<dbReference type="InterPro" id="IPR001229">
    <property type="entry name" value="Jacalin-like_lectin_dom"/>
</dbReference>
<dbReference type="GO" id="GO:0005537">
    <property type="term" value="F:D-mannose binding"/>
    <property type="evidence" value="ECO:0007669"/>
    <property type="project" value="UniProtKB-ARBA"/>
</dbReference>
<proteinExistence type="inferred from homology"/>
<feature type="domain" description="Jacalin-type lectin" evidence="3">
    <location>
        <begin position="335"/>
        <end position="478"/>
    </location>
</feature>